<dbReference type="OrthoDB" id="9778740at2"/>
<comment type="cofactor">
    <cofactor evidence="1">
        <name>FAD</name>
        <dbReference type="ChEBI" id="CHEBI:57692"/>
    </cofactor>
</comment>
<proteinExistence type="predicted"/>
<keyword evidence="3" id="KW-0560">Oxidoreductase</keyword>
<dbReference type="STRING" id="582851.GCA_900162665_02360"/>
<dbReference type="NCBIfam" id="TIGR04018">
    <property type="entry name" value="Bthiol_YpdA"/>
    <property type="match status" value="1"/>
</dbReference>
<evidence type="ECO:0000313" key="5">
    <source>
        <dbReference type="Proteomes" id="UP000321558"/>
    </source>
</evidence>
<keyword evidence="5" id="KW-1185">Reference proteome</keyword>
<dbReference type="Pfam" id="PF13738">
    <property type="entry name" value="Pyr_redox_3"/>
    <property type="match status" value="1"/>
</dbReference>
<dbReference type="InterPro" id="IPR023856">
    <property type="entry name" value="Bdr"/>
</dbReference>
<keyword evidence="2" id="KW-0285">Flavoprotein</keyword>
<reference evidence="4 5" key="1">
    <citation type="submission" date="2019-07" db="EMBL/GenBank/DDBJ databases">
        <title>Whole genome shotgun sequence of Oceanobacillus sojae NBRC 105379.</title>
        <authorList>
            <person name="Hosoyama A."/>
            <person name="Uohara A."/>
            <person name="Ohji S."/>
            <person name="Ichikawa N."/>
        </authorList>
    </citation>
    <scope>NUCLEOTIDE SEQUENCE [LARGE SCALE GENOMIC DNA]</scope>
    <source>
        <strain evidence="4 5">NBRC 105379</strain>
    </source>
</reference>
<accession>A0A511ZD71</accession>
<dbReference type="PRINTS" id="PR00469">
    <property type="entry name" value="PNDRDTASEII"/>
</dbReference>
<comment type="caution">
    <text evidence="4">The sequence shown here is derived from an EMBL/GenBank/DDBJ whole genome shotgun (WGS) entry which is preliminary data.</text>
</comment>
<dbReference type="PRINTS" id="PR00368">
    <property type="entry name" value="FADPNR"/>
</dbReference>
<name>A0A511ZD71_9BACI</name>
<organism evidence="4 5">
    <name type="scientific">Oceanobacillus sojae</name>
    <dbReference type="NCBI Taxonomy" id="582851"/>
    <lineage>
        <taxon>Bacteria</taxon>
        <taxon>Bacillati</taxon>
        <taxon>Bacillota</taxon>
        <taxon>Bacilli</taxon>
        <taxon>Bacillales</taxon>
        <taxon>Bacillaceae</taxon>
        <taxon>Oceanobacillus</taxon>
    </lineage>
</organism>
<dbReference type="SUPFAM" id="SSF51905">
    <property type="entry name" value="FAD/NAD(P)-binding domain"/>
    <property type="match status" value="1"/>
</dbReference>
<dbReference type="InterPro" id="IPR050097">
    <property type="entry name" value="Ferredoxin-NADP_redctase_2"/>
</dbReference>
<evidence type="ECO:0000256" key="1">
    <source>
        <dbReference type="ARBA" id="ARBA00001974"/>
    </source>
</evidence>
<dbReference type="GO" id="GO:0016491">
    <property type="term" value="F:oxidoreductase activity"/>
    <property type="evidence" value="ECO:0007669"/>
    <property type="project" value="UniProtKB-KW"/>
</dbReference>
<dbReference type="RefSeq" id="WP_147207806.1">
    <property type="nucleotide sequence ID" value="NZ_BJYM01000001.1"/>
</dbReference>
<dbReference type="PANTHER" id="PTHR48105">
    <property type="entry name" value="THIOREDOXIN REDUCTASE 1-RELATED-RELATED"/>
    <property type="match status" value="1"/>
</dbReference>
<sequence length="324" mass="36353">MLDEKIIIIGAGPCGMACALELQKKGQNPLLIEKGNVVQTISNFPTHQTFFSSSERLEIGGIPFISENKKPVRNQAMVYYREVAERSKLRINAFEKLVSLEKDGENFFLKTVKNNGDEISYHAEKVIMATGYYDQPNCLDIPGEDLPKVTHYFKEAHEYFNQKVVVIGGKNSSVDATLELHKAGAHVTVIYRGDVYSESIKPWILPEFESLVRNGKVDMVFGASVTEITDTHLTYQKDSQEIAIENDFVFAMTGYRPDYRLLKQAGVKINLENGKPVHDENTMETNVKNLFIAGVVAAGYDNNKVFIENGRFHGELIAESIFSS</sequence>
<dbReference type="Gene3D" id="3.50.50.60">
    <property type="entry name" value="FAD/NAD(P)-binding domain"/>
    <property type="match status" value="2"/>
</dbReference>
<dbReference type="EMBL" id="BJYM01000001">
    <property type="protein sequence ID" value="GEN85390.1"/>
    <property type="molecule type" value="Genomic_DNA"/>
</dbReference>
<evidence type="ECO:0000313" key="4">
    <source>
        <dbReference type="EMBL" id="GEN85390.1"/>
    </source>
</evidence>
<protein>
    <submittedName>
        <fullName evidence="4">Uncharacterized protein</fullName>
    </submittedName>
</protein>
<gene>
    <name evidence="4" type="primary">trxB_1</name>
    <name evidence="4" type="ORF">OSO01_01290</name>
</gene>
<evidence type="ECO:0000256" key="3">
    <source>
        <dbReference type="ARBA" id="ARBA00023002"/>
    </source>
</evidence>
<evidence type="ECO:0000256" key="2">
    <source>
        <dbReference type="ARBA" id="ARBA00022630"/>
    </source>
</evidence>
<dbReference type="Proteomes" id="UP000321558">
    <property type="component" value="Unassembled WGS sequence"/>
</dbReference>
<dbReference type="InterPro" id="IPR036188">
    <property type="entry name" value="FAD/NAD-bd_sf"/>
</dbReference>
<dbReference type="AlphaFoldDB" id="A0A511ZD71"/>